<organism evidence="3 4">
    <name type="scientific">Proteiniphilum saccharofermentans</name>
    <dbReference type="NCBI Taxonomy" id="1642647"/>
    <lineage>
        <taxon>Bacteria</taxon>
        <taxon>Pseudomonadati</taxon>
        <taxon>Bacteroidota</taxon>
        <taxon>Bacteroidia</taxon>
        <taxon>Bacteroidales</taxon>
        <taxon>Dysgonomonadaceae</taxon>
        <taxon>Proteiniphilum</taxon>
    </lineage>
</organism>
<dbReference type="KEGG" id="psac:PSM36_1680"/>
<dbReference type="EMBL" id="LT605205">
    <property type="protein sequence ID" value="SCD20499.1"/>
    <property type="molecule type" value="Genomic_DNA"/>
</dbReference>
<dbReference type="InterPro" id="IPR024478">
    <property type="entry name" value="HlyB_4HB_MCP"/>
</dbReference>
<feature type="transmembrane region" description="Helical" evidence="1">
    <location>
        <begin position="183"/>
        <end position="206"/>
    </location>
</feature>
<sequence>MIKSLKIKIVLSLSLLILMLMAAGVMSVLDFRKIGNSVDTVLKNNYQSIESAKKMLDAVEREDRGILLWLIGNKDSGIETVLSSDSIIRKAIVDIEENITETNEAQYVRAIMDEYEQYYSSVMTILESGHNAEESKLIYYSGTDSLFLKTKEAINRLMVLNQDQMYRQAGIVKEQSRRAMMPAIVSIAAAIIFALLLYFFIGTYFIRPVRQLINSIKEYYPEKGRLSTGIVSKDEFKELEEEINQLIYRLRRTKNSI</sequence>
<keyword evidence="1" id="KW-0812">Transmembrane</keyword>
<dbReference type="STRING" id="1642647.PSM36_1680"/>
<feature type="domain" description="Chemotaxis methyl-accepting receptor HlyB-like 4HB MCP" evidence="2">
    <location>
        <begin position="6"/>
        <end position="163"/>
    </location>
</feature>
<evidence type="ECO:0000313" key="4">
    <source>
        <dbReference type="Proteomes" id="UP000187464"/>
    </source>
</evidence>
<reference evidence="3 4" key="1">
    <citation type="submission" date="2016-08" db="EMBL/GenBank/DDBJ databases">
        <authorList>
            <person name="Seilhamer J.J."/>
        </authorList>
    </citation>
    <scope>NUCLEOTIDE SEQUENCE [LARGE SCALE GENOMIC DNA]</scope>
    <source>
        <strain evidence="3">M3/6</strain>
    </source>
</reference>
<dbReference type="RefSeq" id="WP_154670987.1">
    <property type="nucleotide sequence ID" value="NZ_LT605205.1"/>
</dbReference>
<name>A0A1R3T3A1_9BACT</name>
<proteinExistence type="predicted"/>
<gene>
    <name evidence="3" type="ORF">PSM36_1680</name>
</gene>
<dbReference type="Gene3D" id="6.10.340.10">
    <property type="match status" value="1"/>
</dbReference>
<evidence type="ECO:0000313" key="3">
    <source>
        <dbReference type="EMBL" id="SCD20499.1"/>
    </source>
</evidence>
<keyword evidence="1" id="KW-1133">Transmembrane helix</keyword>
<dbReference type="AlphaFoldDB" id="A0A1R3T3A1"/>
<keyword evidence="4" id="KW-1185">Reference proteome</keyword>
<keyword evidence="1" id="KW-0472">Membrane</keyword>
<accession>A0A1R3T3A1</accession>
<evidence type="ECO:0000256" key="1">
    <source>
        <dbReference type="SAM" id="Phobius"/>
    </source>
</evidence>
<dbReference type="Proteomes" id="UP000187464">
    <property type="component" value="Chromosome I"/>
</dbReference>
<protein>
    <submittedName>
        <fullName evidence="3">Putative membrane protein</fullName>
    </submittedName>
</protein>
<dbReference type="Pfam" id="PF12729">
    <property type="entry name" value="4HB_MCP_1"/>
    <property type="match status" value="1"/>
</dbReference>
<evidence type="ECO:0000259" key="2">
    <source>
        <dbReference type="Pfam" id="PF12729"/>
    </source>
</evidence>